<feature type="transmembrane region" description="Helical" evidence="9">
    <location>
        <begin position="193"/>
        <end position="219"/>
    </location>
</feature>
<keyword evidence="7" id="KW-0406">Ion transport</keyword>
<evidence type="ECO:0000256" key="7">
    <source>
        <dbReference type="ARBA" id="ARBA00023065"/>
    </source>
</evidence>
<keyword evidence="5 9" id="KW-0812">Transmembrane</keyword>
<comment type="similarity">
    <text evidence="2">Belongs to the TrkH potassium transport family.</text>
</comment>
<dbReference type="AlphaFoldDB" id="A3K6E7"/>
<comment type="caution">
    <text evidence="10">The sequence shown here is derived from an EMBL/GenBank/DDBJ whole genome shotgun (WGS) entry which is preliminary data.</text>
</comment>
<evidence type="ECO:0000256" key="1">
    <source>
        <dbReference type="ARBA" id="ARBA00004651"/>
    </source>
</evidence>
<dbReference type="eggNOG" id="COG0168">
    <property type="taxonomic scope" value="Bacteria"/>
</dbReference>
<dbReference type="RefSeq" id="WP_005860900.1">
    <property type="nucleotide sequence ID" value="NZ_AAYA01000010.1"/>
</dbReference>
<sequence>MTVLLRLPLFLLLMGMTSVSMFLPAAYALAIEEFHDSRSFFYAGIIGLVLTTLIAIAMANREHNKSAMRQLLALAAGFLLLPLMMAVPFYEAVRTTTFDSAYFEMVSSFTTTGATLFDPARLSGPEHLWRAQVGWLGGMLMWVAASAILAPLALGGFEVTAAGEPGQAILPGVARSTTSNPGFRLMRSAEALVPLYVGLTLALAVMLLVAGDTPLVALTHAMSVMSTSGISPVGGVENAPSGMWGEAILFLFLAFALSRQTFSSDTRNERGLYYDAEFRLGLLIIIVVPLVLFARHWAAAFDIGDEQNALAGLKALWGGLFTAASFLTTNGFLSSEWATAQDWSGLSTPGIILMGLALLGGGVATTAGGVKLLRVYALYLNGQREIERLVHPSSVGGAGLLGRRMRREGAFIAWVFFMLFAVTLSLLTMVLGLYGLNFEQATVLTIATLANTGPLIDVAPSIPIDLGLYAWHAKVILCGAMVLGRLELLAVIVMLSPESWRG</sequence>
<dbReference type="Pfam" id="PF02386">
    <property type="entry name" value="TrkH"/>
    <property type="match status" value="1"/>
</dbReference>
<organism evidence="10 11">
    <name type="scientific">Sagittula stellata (strain ATCC 700073 / DSM 11524 / E-37)</name>
    <dbReference type="NCBI Taxonomy" id="388399"/>
    <lineage>
        <taxon>Bacteria</taxon>
        <taxon>Pseudomonadati</taxon>
        <taxon>Pseudomonadota</taxon>
        <taxon>Alphaproteobacteria</taxon>
        <taxon>Rhodobacterales</taxon>
        <taxon>Roseobacteraceae</taxon>
        <taxon>Sagittula</taxon>
    </lineage>
</organism>
<dbReference type="Proteomes" id="UP000005713">
    <property type="component" value="Unassembled WGS sequence"/>
</dbReference>
<evidence type="ECO:0000313" key="10">
    <source>
        <dbReference type="EMBL" id="EBA07297.1"/>
    </source>
</evidence>
<keyword evidence="6 9" id="KW-1133">Transmembrane helix</keyword>
<name>A3K6E7_SAGS3</name>
<feature type="transmembrane region" description="Helical" evidence="9">
    <location>
        <begin position="133"/>
        <end position="154"/>
    </location>
</feature>
<dbReference type="EMBL" id="AAYA01000010">
    <property type="protein sequence ID" value="EBA07297.1"/>
    <property type="molecule type" value="Genomic_DNA"/>
</dbReference>
<evidence type="ECO:0000256" key="5">
    <source>
        <dbReference type="ARBA" id="ARBA00022692"/>
    </source>
</evidence>
<evidence type="ECO:0000256" key="9">
    <source>
        <dbReference type="SAM" id="Phobius"/>
    </source>
</evidence>
<evidence type="ECO:0000256" key="3">
    <source>
        <dbReference type="ARBA" id="ARBA00022448"/>
    </source>
</evidence>
<keyword evidence="8 9" id="KW-0472">Membrane</keyword>
<feature type="transmembrane region" description="Helical" evidence="9">
    <location>
        <begin position="71"/>
        <end position="90"/>
    </location>
</feature>
<feature type="transmembrane region" description="Helical" evidence="9">
    <location>
        <begin position="40"/>
        <end position="59"/>
    </location>
</feature>
<dbReference type="InterPro" id="IPR003445">
    <property type="entry name" value="Cat_transpt"/>
</dbReference>
<protein>
    <submittedName>
        <fullName evidence="10">Trk system potassium uptake protein TrkH</fullName>
    </submittedName>
</protein>
<evidence type="ECO:0000256" key="4">
    <source>
        <dbReference type="ARBA" id="ARBA00022475"/>
    </source>
</evidence>
<dbReference type="PANTHER" id="PTHR32024">
    <property type="entry name" value="TRK SYSTEM POTASSIUM UPTAKE PROTEIN TRKG-RELATED"/>
    <property type="match status" value="1"/>
</dbReference>
<dbReference type="GO" id="GO:0005886">
    <property type="term" value="C:plasma membrane"/>
    <property type="evidence" value="ECO:0007669"/>
    <property type="project" value="UniProtKB-SubCell"/>
</dbReference>
<feature type="transmembrane region" description="Helical" evidence="9">
    <location>
        <begin position="278"/>
        <end position="298"/>
    </location>
</feature>
<evidence type="ECO:0000313" key="11">
    <source>
        <dbReference type="Proteomes" id="UP000005713"/>
    </source>
</evidence>
<dbReference type="GO" id="GO:0008324">
    <property type="term" value="F:monoatomic cation transmembrane transporter activity"/>
    <property type="evidence" value="ECO:0007669"/>
    <property type="project" value="InterPro"/>
</dbReference>
<feature type="transmembrane region" description="Helical" evidence="9">
    <location>
        <begin position="471"/>
        <end position="495"/>
    </location>
</feature>
<evidence type="ECO:0000256" key="2">
    <source>
        <dbReference type="ARBA" id="ARBA00009137"/>
    </source>
</evidence>
<keyword evidence="4" id="KW-1003">Cell membrane</keyword>
<evidence type="ECO:0000256" key="6">
    <source>
        <dbReference type="ARBA" id="ARBA00022989"/>
    </source>
</evidence>
<dbReference type="PANTHER" id="PTHR32024:SF2">
    <property type="entry name" value="TRK SYSTEM POTASSIUM UPTAKE PROTEIN TRKG-RELATED"/>
    <property type="match status" value="1"/>
</dbReference>
<dbReference type="OrthoDB" id="7818483at2"/>
<feature type="transmembrane region" description="Helical" evidence="9">
    <location>
        <begin position="411"/>
        <end position="434"/>
    </location>
</feature>
<keyword evidence="3" id="KW-0813">Transport</keyword>
<keyword evidence="11" id="KW-1185">Reference proteome</keyword>
<feature type="transmembrane region" description="Helical" evidence="9">
    <location>
        <begin position="351"/>
        <end position="373"/>
    </location>
</feature>
<proteinExistence type="inferred from homology"/>
<reference evidence="10 11" key="1">
    <citation type="submission" date="2006-06" db="EMBL/GenBank/DDBJ databases">
        <authorList>
            <person name="Moran M.A."/>
            <person name="Ferriera S."/>
            <person name="Johnson J."/>
            <person name="Kravitz S."/>
            <person name="Beeson K."/>
            <person name="Sutton G."/>
            <person name="Rogers Y.-H."/>
            <person name="Friedman R."/>
            <person name="Frazier M."/>
            <person name="Venter J.C."/>
        </authorList>
    </citation>
    <scope>NUCLEOTIDE SEQUENCE [LARGE SCALE GENOMIC DNA]</scope>
    <source>
        <strain evidence="10 11">E-37</strain>
    </source>
</reference>
<evidence type="ECO:0000256" key="8">
    <source>
        <dbReference type="ARBA" id="ARBA00023136"/>
    </source>
</evidence>
<feature type="transmembrane region" description="Helical" evidence="9">
    <location>
        <begin position="239"/>
        <end position="257"/>
    </location>
</feature>
<comment type="subcellular location">
    <subcellularLocation>
        <location evidence="1">Cell membrane</location>
        <topology evidence="1">Multi-pass membrane protein</topology>
    </subcellularLocation>
</comment>
<dbReference type="GO" id="GO:0030001">
    <property type="term" value="P:metal ion transport"/>
    <property type="evidence" value="ECO:0007669"/>
    <property type="project" value="UniProtKB-ARBA"/>
</dbReference>
<gene>
    <name evidence="10" type="ORF">SSE37_06659</name>
</gene>
<accession>A3K6E7</accession>